<sequence>MAEKGTTSSLRLENKAINDYLAHLETSKPRRGRKRDVGKVRVQLEEIEKRLAEVSGIRRVDLLQKRADLNQELERLGSANDGTQLEKLFVEYAASYSARKGIRYETWLEAGVPASILAKAGIRPHA</sequence>
<evidence type="ECO:0000256" key="1">
    <source>
        <dbReference type="SAM" id="Coils"/>
    </source>
</evidence>
<proteinExistence type="predicted"/>
<gene>
    <name evidence="2" type="ORF">FEAC_09580</name>
</gene>
<evidence type="ECO:0000313" key="3">
    <source>
        <dbReference type="Proteomes" id="UP000032336"/>
    </source>
</evidence>
<dbReference type="GeneID" id="78372223"/>
<comment type="caution">
    <text evidence="2">The sequence shown here is derived from an EMBL/GenBank/DDBJ whole genome shotgun (WGS) entry which is preliminary data.</text>
</comment>
<accession>A0A0D8FVX7</accession>
<keyword evidence="1" id="KW-0175">Coiled coil</keyword>
<dbReference type="RefSeq" id="WP_035392547.1">
    <property type="nucleotide sequence ID" value="NZ_JXUW01000006.1"/>
</dbReference>
<feature type="coiled-coil region" evidence="1">
    <location>
        <begin position="59"/>
        <end position="86"/>
    </location>
</feature>
<evidence type="ECO:0000313" key="2">
    <source>
        <dbReference type="EMBL" id="KJE77246.1"/>
    </source>
</evidence>
<dbReference type="EMBL" id="JXUW01000006">
    <property type="protein sequence ID" value="KJE77246.1"/>
    <property type="molecule type" value="Genomic_DNA"/>
</dbReference>
<organism evidence="2 3">
    <name type="scientific">Ferrimicrobium acidiphilum DSM 19497</name>
    <dbReference type="NCBI Taxonomy" id="1121877"/>
    <lineage>
        <taxon>Bacteria</taxon>
        <taxon>Bacillati</taxon>
        <taxon>Actinomycetota</taxon>
        <taxon>Acidimicrobiia</taxon>
        <taxon>Acidimicrobiales</taxon>
        <taxon>Acidimicrobiaceae</taxon>
        <taxon>Ferrimicrobium</taxon>
    </lineage>
</organism>
<dbReference type="eggNOG" id="ENOG5030TXM">
    <property type="taxonomic scope" value="Bacteria"/>
</dbReference>
<dbReference type="OrthoDB" id="5244140at2"/>
<name>A0A0D8FVX7_9ACTN</name>
<protein>
    <submittedName>
        <fullName evidence="2">Uncharacterized protein</fullName>
    </submittedName>
</protein>
<keyword evidence="3" id="KW-1185">Reference proteome</keyword>
<reference evidence="2 3" key="1">
    <citation type="submission" date="2015-01" db="EMBL/GenBank/DDBJ databases">
        <title>Draft genome of the acidophilic iron oxidizer Ferrimicrobium acidiphilum strain T23.</title>
        <authorList>
            <person name="Poehlein A."/>
            <person name="Eisen S."/>
            <person name="Schloemann M."/>
            <person name="Johnson B.D."/>
            <person name="Daniel R."/>
            <person name="Muehling M."/>
        </authorList>
    </citation>
    <scope>NUCLEOTIDE SEQUENCE [LARGE SCALE GENOMIC DNA]</scope>
    <source>
        <strain evidence="2 3">T23</strain>
    </source>
</reference>
<dbReference type="Proteomes" id="UP000032336">
    <property type="component" value="Unassembled WGS sequence"/>
</dbReference>
<dbReference type="AlphaFoldDB" id="A0A0D8FVX7"/>